<dbReference type="InterPro" id="IPR004360">
    <property type="entry name" value="Glyas_Fos-R_dOase_dom"/>
</dbReference>
<dbReference type="RefSeq" id="WP_407989047.1">
    <property type="nucleotide sequence ID" value="NZ_AP035881.2"/>
</dbReference>
<evidence type="ECO:0000313" key="2">
    <source>
        <dbReference type="EMBL" id="BFP46650.1"/>
    </source>
</evidence>
<dbReference type="InterPro" id="IPR037523">
    <property type="entry name" value="VOC_core"/>
</dbReference>
<dbReference type="SUPFAM" id="SSF54593">
    <property type="entry name" value="Glyoxalase/Bleomycin resistance protein/Dihydroxybiphenyl dioxygenase"/>
    <property type="match status" value="2"/>
</dbReference>
<dbReference type="PROSITE" id="PS51819">
    <property type="entry name" value="VOC"/>
    <property type="match status" value="2"/>
</dbReference>
<dbReference type="InterPro" id="IPR029068">
    <property type="entry name" value="Glyas_Bleomycin-R_OHBP_Dase"/>
</dbReference>
<dbReference type="CDD" id="cd07247">
    <property type="entry name" value="SgaA_N_like"/>
    <property type="match status" value="2"/>
</dbReference>
<sequence>MVEVTERYAVGTPCWVDLNARDQQAALDFYRDLFGWQGEIGPEEFGGYSVCEKNGKAVAGIMGPTPVEEGQPAMPSNWTTYLSTDDAEATLTAIGDNGGTVLLPVMTVGTTGKMLVAADPSGAVFGVWQPLDFLGAQVVNEAGAVVWSELHTSAPGEVGVFYDAVFGARVAPMEQMPEYLSFNVAGRSVGGVVNLADDPPGTPPHWRTYFAVDDVDSTVDALVKAGGNLLDPPTDQPWGRVALVQDRDGATFSLIKPPPV</sequence>
<name>A0AB33K1K0_9ACTN</name>
<feature type="domain" description="VOC" evidence="1">
    <location>
        <begin position="12"/>
        <end position="130"/>
    </location>
</feature>
<dbReference type="PANTHER" id="PTHR33993">
    <property type="entry name" value="GLYOXALASE-RELATED"/>
    <property type="match status" value="1"/>
</dbReference>
<dbReference type="AlphaFoldDB" id="A0AB33K1K0"/>
<dbReference type="InterPro" id="IPR052164">
    <property type="entry name" value="Anthracycline_SecMetBiosynth"/>
</dbReference>
<organism evidence="2">
    <name type="scientific">Kitasatospora sp. CMC57</name>
    <dbReference type="NCBI Taxonomy" id="3231513"/>
    <lineage>
        <taxon>Bacteria</taxon>
        <taxon>Bacillati</taxon>
        <taxon>Actinomycetota</taxon>
        <taxon>Actinomycetes</taxon>
        <taxon>Kitasatosporales</taxon>
        <taxon>Streptomycetaceae</taxon>
        <taxon>Kitasatospora</taxon>
    </lineage>
</organism>
<evidence type="ECO:0000259" key="1">
    <source>
        <dbReference type="PROSITE" id="PS51819"/>
    </source>
</evidence>
<dbReference type="PANTHER" id="PTHR33993:SF10">
    <property type="entry name" value="CONSERVED PROTEIN"/>
    <property type="match status" value="1"/>
</dbReference>
<protein>
    <submittedName>
        <fullName evidence="2">VOC family protein</fullName>
    </submittedName>
</protein>
<gene>
    <name evidence="2" type="ORF">KCMC57_30180</name>
</gene>
<feature type="domain" description="VOC" evidence="1">
    <location>
        <begin position="144"/>
        <end position="257"/>
    </location>
</feature>
<proteinExistence type="predicted"/>
<reference evidence="2" key="1">
    <citation type="submission" date="2024-07" db="EMBL/GenBank/DDBJ databases">
        <title>Complete genome sequences of cellulolytic bacteria, Kitasatospora sp. CMC57 and Streptomyces sp. CMC78, isolated from Japanese agricultural soil.</title>
        <authorList>
            <person name="Hashimoto T."/>
            <person name="Ito M."/>
            <person name="Iwamoto M."/>
            <person name="Fukahori D."/>
            <person name="Shoda T."/>
            <person name="Sakoda M."/>
            <person name="Morohoshi T."/>
            <person name="Mitsuboshi M."/>
            <person name="Nishizawa T."/>
        </authorList>
    </citation>
    <scope>NUCLEOTIDE SEQUENCE</scope>
    <source>
        <strain evidence="2">CMC57</strain>
    </source>
</reference>
<accession>A0AB33K1K0</accession>
<dbReference type="Gene3D" id="3.10.180.10">
    <property type="entry name" value="2,3-Dihydroxybiphenyl 1,2-Dioxygenase, domain 1"/>
    <property type="match status" value="2"/>
</dbReference>
<dbReference type="EMBL" id="AP035881">
    <property type="protein sequence ID" value="BFP46650.1"/>
    <property type="molecule type" value="Genomic_DNA"/>
</dbReference>
<dbReference type="Pfam" id="PF00903">
    <property type="entry name" value="Glyoxalase"/>
    <property type="match status" value="2"/>
</dbReference>